<dbReference type="PROSITE" id="PS50267">
    <property type="entry name" value="NA_NEUROTRAN_SYMP_3"/>
    <property type="match status" value="1"/>
</dbReference>
<evidence type="ECO:0000256" key="6">
    <source>
        <dbReference type="ARBA" id="ARBA00023136"/>
    </source>
</evidence>
<dbReference type="PANTHER" id="PTHR11616:SF321">
    <property type="entry name" value="SODIUM-DEPENDENT NUTRIENT AMINO ACID TRANSPORTER 1-RELATED"/>
    <property type="match status" value="1"/>
</dbReference>
<evidence type="ECO:0000256" key="2">
    <source>
        <dbReference type="ARBA" id="ARBA00006459"/>
    </source>
</evidence>
<evidence type="ECO:0000256" key="7">
    <source>
        <dbReference type="ARBA" id="ARBA00023180"/>
    </source>
</evidence>
<dbReference type="Pfam" id="PF00209">
    <property type="entry name" value="SNF"/>
    <property type="match status" value="1"/>
</dbReference>
<accession>A0ABM1AA34</accession>
<dbReference type="GeneID" id="106013201"/>
<dbReference type="InterPro" id="IPR000175">
    <property type="entry name" value="Na/ntran_symport"/>
</dbReference>
<feature type="transmembrane region" description="Helical" evidence="8">
    <location>
        <begin position="56"/>
        <end position="84"/>
    </location>
</feature>
<proteinExistence type="inferred from homology"/>
<evidence type="ECO:0000313" key="10">
    <source>
        <dbReference type="RefSeq" id="XP_012943730.1"/>
    </source>
</evidence>
<organism evidence="9 10">
    <name type="scientific">Aplysia californica</name>
    <name type="common">California sea hare</name>
    <dbReference type="NCBI Taxonomy" id="6500"/>
    <lineage>
        <taxon>Eukaryota</taxon>
        <taxon>Metazoa</taxon>
        <taxon>Spiralia</taxon>
        <taxon>Lophotrochozoa</taxon>
        <taxon>Mollusca</taxon>
        <taxon>Gastropoda</taxon>
        <taxon>Heterobranchia</taxon>
        <taxon>Euthyneura</taxon>
        <taxon>Tectipleura</taxon>
        <taxon>Aplysiida</taxon>
        <taxon>Aplysioidea</taxon>
        <taxon>Aplysiidae</taxon>
        <taxon>Aplysia</taxon>
    </lineage>
</organism>
<reference evidence="10" key="1">
    <citation type="submission" date="2025-08" db="UniProtKB">
        <authorList>
            <consortium name="RefSeq"/>
        </authorList>
    </citation>
    <scope>IDENTIFICATION</scope>
</reference>
<feature type="transmembrane region" description="Helical" evidence="8">
    <location>
        <begin position="12"/>
        <end position="36"/>
    </location>
</feature>
<keyword evidence="4 8" id="KW-0812">Transmembrane</keyword>
<dbReference type="InterPro" id="IPR037272">
    <property type="entry name" value="SNS_sf"/>
</dbReference>
<dbReference type="SUPFAM" id="SSF161070">
    <property type="entry name" value="SNF-like"/>
    <property type="match status" value="1"/>
</dbReference>
<dbReference type="RefSeq" id="XP_012943730.1">
    <property type="nucleotide sequence ID" value="XM_013088276.1"/>
</dbReference>
<keyword evidence="7" id="KW-0325">Glycoprotein</keyword>
<keyword evidence="3" id="KW-0813">Transport</keyword>
<comment type="subcellular location">
    <subcellularLocation>
        <location evidence="1">Membrane</location>
        <topology evidence="1">Multi-pass membrane protein</topology>
    </subcellularLocation>
</comment>
<gene>
    <name evidence="10" type="primary">LOC106013201</name>
</gene>
<evidence type="ECO:0000256" key="5">
    <source>
        <dbReference type="ARBA" id="ARBA00022989"/>
    </source>
</evidence>
<evidence type="ECO:0000256" key="1">
    <source>
        <dbReference type="ARBA" id="ARBA00004141"/>
    </source>
</evidence>
<sequence>MMLGYPPGLYWLLSWRYVMPMCIVIIIVSTIIDVSTKGVFYHSWNPELAEAIYLPWPWWCMFLAGILILLSIIWIPVVALTTYLSGRGLLKQDKPTNFPLETLKRERGLSSTERPPSSRFQKVILGFED</sequence>
<comment type="similarity">
    <text evidence="2">Belongs to the sodium:neurotransmitter symporter (SNF) (TC 2.A.22) family.</text>
</comment>
<evidence type="ECO:0000256" key="4">
    <source>
        <dbReference type="ARBA" id="ARBA00022692"/>
    </source>
</evidence>
<evidence type="ECO:0000256" key="8">
    <source>
        <dbReference type="SAM" id="Phobius"/>
    </source>
</evidence>
<dbReference type="PANTHER" id="PTHR11616">
    <property type="entry name" value="SODIUM/CHLORIDE DEPENDENT TRANSPORTER"/>
    <property type="match status" value="1"/>
</dbReference>
<keyword evidence="6 8" id="KW-0472">Membrane</keyword>
<dbReference type="Proteomes" id="UP000694888">
    <property type="component" value="Unplaced"/>
</dbReference>
<protein>
    <submittedName>
        <fullName evidence="10">Sodium-dependent neutral amino acid transporter B(0)AT2</fullName>
    </submittedName>
</protein>
<keyword evidence="5 8" id="KW-1133">Transmembrane helix</keyword>
<keyword evidence="9" id="KW-1185">Reference proteome</keyword>
<evidence type="ECO:0000256" key="3">
    <source>
        <dbReference type="ARBA" id="ARBA00022448"/>
    </source>
</evidence>
<name>A0ABM1AA34_APLCA</name>
<evidence type="ECO:0000313" key="9">
    <source>
        <dbReference type="Proteomes" id="UP000694888"/>
    </source>
</evidence>